<evidence type="ECO:0000313" key="1">
    <source>
        <dbReference type="EMBL" id="MCP2353414.1"/>
    </source>
</evidence>
<comment type="caution">
    <text evidence="1">The sequence shown here is derived from an EMBL/GenBank/DDBJ whole genome shotgun (WGS) entry which is preliminary data.</text>
</comment>
<gene>
    <name evidence="1" type="ORF">HD597_000434</name>
</gene>
<evidence type="ECO:0000313" key="2">
    <source>
        <dbReference type="Proteomes" id="UP001139648"/>
    </source>
</evidence>
<dbReference type="RefSeq" id="WP_253739938.1">
    <property type="nucleotide sequence ID" value="NZ_BAABKA010000075.1"/>
</dbReference>
<dbReference type="Proteomes" id="UP001139648">
    <property type="component" value="Unassembled WGS sequence"/>
</dbReference>
<dbReference type="EMBL" id="JAMZEB010000001">
    <property type="protein sequence ID" value="MCP2353414.1"/>
    <property type="molecule type" value="Genomic_DNA"/>
</dbReference>
<sequence>MATRITVELLEGGDGEDGYAGSRDVLDVEIAGESVAVQSVRHGTLLTDGLALLAWDAVLRAAAAAYDQAIAHMREKAEPGTTP</sequence>
<keyword evidence="2" id="KW-1185">Reference proteome</keyword>
<organism evidence="1 2">
    <name type="scientific">Nonomuraea thailandensis</name>
    <dbReference type="NCBI Taxonomy" id="1188745"/>
    <lineage>
        <taxon>Bacteria</taxon>
        <taxon>Bacillati</taxon>
        <taxon>Actinomycetota</taxon>
        <taxon>Actinomycetes</taxon>
        <taxon>Streptosporangiales</taxon>
        <taxon>Streptosporangiaceae</taxon>
        <taxon>Nonomuraea</taxon>
    </lineage>
</organism>
<proteinExistence type="predicted"/>
<reference evidence="1" key="1">
    <citation type="submission" date="2022-06" db="EMBL/GenBank/DDBJ databases">
        <title>Sequencing the genomes of 1000 actinobacteria strains.</title>
        <authorList>
            <person name="Klenk H.-P."/>
        </authorList>
    </citation>
    <scope>NUCLEOTIDE SEQUENCE</scope>
    <source>
        <strain evidence="1">DSM 46694</strain>
    </source>
</reference>
<accession>A0A9X2G6D7</accession>
<dbReference type="AlphaFoldDB" id="A0A9X2G6D7"/>
<protein>
    <submittedName>
        <fullName evidence="1">Uncharacterized protein</fullName>
    </submittedName>
</protein>
<name>A0A9X2G6D7_9ACTN</name>